<evidence type="ECO:0000313" key="3">
    <source>
        <dbReference type="Proteomes" id="UP001189429"/>
    </source>
</evidence>
<dbReference type="EMBL" id="CAUYUJ010016929">
    <property type="protein sequence ID" value="CAK0870143.1"/>
    <property type="molecule type" value="Genomic_DNA"/>
</dbReference>
<keyword evidence="3" id="KW-1185">Reference proteome</keyword>
<comment type="caution">
    <text evidence="2">The sequence shown here is derived from an EMBL/GenBank/DDBJ whole genome shotgun (WGS) entry which is preliminary data.</text>
</comment>
<dbReference type="PROSITE" id="PS50405">
    <property type="entry name" value="GST_CTER"/>
    <property type="match status" value="1"/>
</dbReference>
<dbReference type="SUPFAM" id="SSF47616">
    <property type="entry name" value="GST C-terminal domain-like"/>
    <property type="match status" value="1"/>
</dbReference>
<dbReference type="Gene3D" id="1.20.1050.130">
    <property type="match status" value="1"/>
</dbReference>
<organism evidence="2 3">
    <name type="scientific">Prorocentrum cordatum</name>
    <dbReference type="NCBI Taxonomy" id="2364126"/>
    <lineage>
        <taxon>Eukaryota</taxon>
        <taxon>Sar</taxon>
        <taxon>Alveolata</taxon>
        <taxon>Dinophyceae</taxon>
        <taxon>Prorocentrales</taxon>
        <taxon>Prorocentraceae</taxon>
        <taxon>Prorocentrum</taxon>
    </lineage>
</organism>
<reference evidence="2" key="1">
    <citation type="submission" date="2023-10" db="EMBL/GenBank/DDBJ databases">
        <authorList>
            <person name="Chen Y."/>
            <person name="Shah S."/>
            <person name="Dougan E. K."/>
            <person name="Thang M."/>
            <person name="Chan C."/>
        </authorList>
    </citation>
    <scope>NUCLEOTIDE SEQUENCE [LARGE SCALE GENOMIC DNA]</scope>
</reference>
<gene>
    <name evidence="2" type="ORF">PCOR1329_LOCUS56322</name>
</gene>
<sequence length="159" mass="17132">MKICQSQAIQNYVASIAPKFRSIPSKARGIDMMWCASMEDLLLDISKSGVFGVLFGGDASALKKDELKAAMEKWFGVFEKLSPEEGFVTGGKNPSPADCVAVLLYSATAFPFSKFGPLCDFDSDKYPKLKKVAERAAASKGLKEYIESSETIKGAPGGK</sequence>
<evidence type="ECO:0000259" key="1">
    <source>
        <dbReference type="PROSITE" id="PS50405"/>
    </source>
</evidence>
<feature type="domain" description="GST C-terminal" evidence="1">
    <location>
        <begin position="24"/>
        <end position="155"/>
    </location>
</feature>
<dbReference type="Pfam" id="PF14497">
    <property type="entry name" value="GST_C_3"/>
    <property type="match status" value="1"/>
</dbReference>
<accession>A0ABN9VB81</accession>
<name>A0ABN9VB81_9DINO</name>
<dbReference type="InterPro" id="IPR010987">
    <property type="entry name" value="Glutathione-S-Trfase_C-like"/>
</dbReference>
<dbReference type="InterPro" id="IPR036282">
    <property type="entry name" value="Glutathione-S-Trfase_C_sf"/>
</dbReference>
<dbReference type="Proteomes" id="UP001189429">
    <property type="component" value="Unassembled WGS sequence"/>
</dbReference>
<evidence type="ECO:0000313" key="2">
    <source>
        <dbReference type="EMBL" id="CAK0870143.1"/>
    </source>
</evidence>
<dbReference type="InterPro" id="IPR004046">
    <property type="entry name" value="GST_C"/>
</dbReference>
<proteinExistence type="predicted"/>
<protein>
    <recommendedName>
        <fullName evidence="1">GST C-terminal domain-containing protein</fullName>
    </recommendedName>
</protein>